<evidence type="ECO:0000256" key="4">
    <source>
        <dbReference type="ARBA" id="ARBA00023136"/>
    </source>
</evidence>
<feature type="domain" description="O-antigen ligase-related" evidence="6">
    <location>
        <begin position="187"/>
        <end position="310"/>
    </location>
</feature>
<keyword evidence="3 5" id="KW-1133">Transmembrane helix</keyword>
<reference evidence="7 8" key="1">
    <citation type="submission" date="2018-05" db="EMBL/GenBank/DDBJ databases">
        <title>Rhodoferax soyangensis sp.nov., isolated from an oligotrophic freshwater lake.</title>
        <authorList>
            <person name="Park M."/>
        </authorList>
    </citation>
    <scope>NUCLEOTIDE SEQUENCE [LARGE SCALE GENOMIC DNA]</scope>
    <source>
        <strain evidence="7 8">IMCC26218</strain>
    </source>
</reference>
<feature type="transmembrane region" description="Helical" evidence="5">
    <location>
        <begin position="179"/>
        <end position="196"/>
    </location>
</feature>
<dbReference type="Pfam" id="PF04932">
    <property type="entry name" value="Wzy_C"/>
    <property type="match status" value="1"/>
</dbReference>
<gene>
    <name evidence="7" type="ORF">DIC66_22540</name>
</gene>
<feature type="transmembrane region" description="Helical" evidence="5">
    <location>
        <begin position="357"/>
        <end position="377"/>
    </location>
</feature>
<feature type="transmembrane region" description="Helical" evidence="5">
    <location>
        <begin position="60"/>
        <end position="77"/>
    </location>
</feature>
<sequence>MVALALLVVFIQAGPQFAPLDRFDRRWLAILIWALIGDMSFPWLLSMPHEIKGQSLEGRILRDLCSLGAGMAVWFWFRMAIWKVSITVTAVRWILCSFSPVLPFLVVQAGVVLTDSSLAHAADDLLAMLRSPIQGKSYGKIFGTAPEASMLADQLLTLWIPFALASVLLGGSLFRSRLLGLRIEVLLLFSTLLALLLSQSRIGLIAMAFMGGSAWLAIFKSRGGWGNLKLLFLPLVLVFIGSIIAATGGDRLQSFIDSFGGVDSSIDEGVWSNVTRMATITSGLSMATSYPMGVGTGAFPYMFEQSVPEWGLISPEIRALLSGDTEYLRIATGTDGGDIVSRLPDAKALPIRVLAELGLPGFFLLLSIWTGLVGGCWRRFMSCQQASPLKLVSLGVLLSLLAMLPLSFSINSYVWVHWILIAAMAARLYLPRTRTNCRTHTRAESLRAPAPHPLTNQFESE</sequence>
<feature type="transmembrane region" description="Helical" evidence="5">
    <location>
        <begin position="156"/>
        <end position="174"/>
    </location>
</feature>
<proteinExistence type="predicted"/>
<dbReference type="InterPro" id="IPR051533">
    <property type="entry name" value="WaaL-like"/>
</dbReference>
<dbReference type="GO" id="GO:0016020">
    <property type="term" value="C:membrane"/>
    <property type="evidence" value="ECO:0007669"/>
    <property type="project" value="UniProtKB-SubCell"/>
</dbReference>
<protein>
    <recommendedName>
        <fullName evidence="6">O-antigen ligase-related domain-containing protein</fullName>
    </recommendedName>
</protein>
<dbReference type="PANTHER" id="PTHR37422:SF23">
    <property type="entry name" value="TEICHURONIC ACID BIOSYNTHESIS PROTEIN TUAE"/>
    <property type="match status" value="1"/>
</dbReference>
<evidence type="ECO:0000313" key="7">
    <source>
        <dbReference type="EMBL" id="RFO94623.1"/>
    </source>
</evidence>
<feature type="transmembrane region" description="Helical" evidence="5">
    <location>
        <begin position="389"/>
        <end position="408"/>
    </location>
</feature>
<accession>A0A3E1R5Z6</accession>
<feature type="transmembrane region" description="Helical" evidence="5">
    <location>
        <begin position="414"/>
        <end position="430"/>
    </location>
</feature>
<comment type="subcellular location">
    <subcellularLocation>
        <location evidence="1">Membrane</location>
        <topology evidence="1">Multi-pass membrane protein</topology>
    </subcellularLocation>
</comment>
<name>A0A3E1R5Z6_9BURK</name>
<dbReference type="Proteomes" id="UP000260665">
    <property type="component" value="Unassembled WGS sequence"/>
</dbReference>
<evidence type="ECO:0000256" key="3">
    <source>
        <dbReference type="ARBA" id="ARBA00022989"/>
    </source>
</evidence>
<dbReference type="InterPro" id="IPR007016">
    <property type="entry name" value="O-antigen_ligase-rel_domated"/>
</dbReference>
<dbReference type="AlphaFoldDB" id="A0A3E1R5Z6"/>
<feature type="transmembrane region" description="Helical" evidence="5">
    <location>
        <begin position="27"/>
        <end position="48"/>
    </location>
</feature>
<keyword evidence="2 5" id="KW-0812">Transmembrane</keyword>
<evidence type="ECO:0000256" key="2">
    <source>
        <dbReference type="ARBA" id="ARBA00022692"/>
    </source>
</evidence>
<evidence type="ECO:0000259" key="6">
    <source>
        <dbReference type="Pfam" id="PF04932"/>
    </source>
</evidence>
<feature type="transmembrane region" description="Helical" evidence="5">
    <location>
        <begin position="202"/>
        <end position="219"/>
    </location>
</feature>
<keyword evidence="8" id="KW-1185">Reference proteome</keyword>
<keyword evidence="4 5" id="KW-0472">Membrane</keyword>
<evidence type="ECO:0000256" key="5">
    <source>
        <dbReference type="SAM" id="Phobius"/>
    </source>
</evidence>
<dbReference type="EMBL" id="QFZK01000039">
    <property type="protein sequence ID" value="RFO94623.1"/>
    <property type="molecule type" value="Genomic_DNA"/>
</dbReference>
<dbReference type="PANTHER" id="PTHR37422">
    <property type="entry name" value="TEICHURONIC ACID BIOSYNTHESIS PROTEIN TUAE"/>
    <property type="match status" value="1"/>
</dbReference>
<feature type="transmembrane region" description="Helical" evidence="5">
    <location>
        <begin position="231"/>
        <end position="249"/>
    </location>
</feature>
<evidence type="ECO:0000256" key="1">
    <source>
        <dbReference type="ARBA" id="ARBA00004141"/>
    </source>
</evidence>
<evidence type="ECO:0000313" key="8">
    <source>
        <dbReference type="Proteomes" id="UP000260665"/>
    </source>
</evidence>
<comment type="caution">
    <text evidence="7">The sequence shown here is derived from an EMBL/GenBank/DDBJ whole genome shotgun (WGS) entry which is preliminary data.</text>
</comment>
<organism evidence="7 8">
    <name type="scientific">Rhodoferax lacus</name>
    <dbReference type="NCBI Taxonomy" id="2184758"/>
    <lineage>
        <taxon>Bacteria</taxon>
        <taxon>Pseudomonadati</taxon>
        <taxon>Pseudomonadota</taxon>
        <taxon>Betaproteobacteria</taxon>
        <taxon>Burkholderiales</taxon>
        <taxon>Comamonadaceae</taxon>
        <taxon>Rhodoferax</taxon>
    </lineage>
</organism>